<organism evidence="1 2">
    <name type="scientific">Microlunatus aurantiacus</name>
    <dbReference type="NCBI Taxonomy" id="446786"/>
    <lineage>
        <taxon>Bacteria</taxon>
        <taxon>Bacillati</taxon>
        <taxon>Actinomycetota</taxon>
        <taxon>Actinomycetes</taxon>
        <taxon>Propionibacteriales</taxon>
        <taxon>Propionibacteriaceae</taxon>
        <taxon>Microlunatus</taxon>
    </lineage>
</organism>
<dbReference type="EMBL" id="BAAAYX010000027">
    <property type="protein sequence ID" value="GAA3718958.1"/>
    <property type="molecule type" value="Genomic_DNA"/>
</dbReference>
<evidence type="ECO:0000313" key="2">
    <source>
        <dbReference type="Proteomes" id="UP001500051"/>
    </source>
</evidence>
<evidence type="ECO:0000313" key="1">
    <source>
        <dbReference type="EMBL" id="GAA3718958.1"/>
    </source>
</evidence>
<protein>
    <submittedName>
        <fullName evidence="1">Uncharacterized protein</fullName>
    </submittedName>
</protein>
<keyword evidence="2" id="KW-1185">Reference proteome</keyword>
<name>A0ABP7EGU4_9ACTN</name>
<reference evidence="2" key="1">
    <citation type="journal article" date="2019" name="Int. J. Syst. Evol. Microbiol.">
        <title>The Global Catalogue of Microorganisms (GCM) 10K type strain sequencing project: providing services to taxonomists for standard genome sequencing and annotation.</title>
        <authorList>
            <consortium name="The Broad Institute Genomics Platform"/>
            <consortium name="The Broad Institute Genome Sequencing Center for Infectious Disease"/>
            <person name="Wu L."/>
            <person name="Ma J."/>
        </authorList>
    </citation>
    <scope>NUCLEOTIDE SEQUENCE [LARGE SCALE GENOMIC DNA]</scope>
    <source>
        <strain evidence="2">JCM 16548</strain>
    </source>
</reference>
<gene>
    <name evidence="1" type="ORF">GCM10022204_43870</name>
</gene>
<proteinExistence type="predicted"/>
<dbReference type="Proteomes" id="UP001500051">
    <property type="component" value="Unassembled WGS sequence"/>
</dbReference>
<accession>A0ABP7EGU4</accession>
<comment type="caution">
    <text evidence="1">The sequence shown here is derived from an EMBL/GenBank/DDBJ whole genome shotgun (WGS) entry which is preliminary data.</text>
</comment>
<sequence length="84" mass="8639">MGEAVGVGASLEDVAAEGEPVTMAAQGRGSVKVLVQPGNESLLAIAAEFVSSRSVRTLEEELGAAAVEFHVAKLSSIKSWSTRP</sequence>